<evidence type="ECO:0000256" key="4">
    <source>
        <dbReference type="ARBA" id="ARBA00022525"/>
    </source>
</evidence>
<keyword evidence="3" id="KW-0713">Self-incompatibility</keyword>
<comment type="similarity">
    <text evidence="2">Belongs to the plant self-incompatibility (S1) protein family.</text>
</comment>
<accession>A0ABR2FDB8</accession>
<protein>
    <recommendedName>
        <fullName evidence="9">S-protein homolog</fullName>
    </recommendedName>
</protein>
<dbReference type="InterPro" id="IPR010264">
    <property type="entry name" value="Self-incomp_S1"/>
</dbReference>
<evidence type="ECO:0000256" key="1">
    <source>
        <dbReference type="ARBA" id="ARBA00004613"/>
    </source>
</evidence>
<reference evidence="7 8" key="1">
    <citation type="journal article" date="2024" name="G3 (Bethesda)">
        <title>Genome assembly of Hibiscus sabdariffa L. provides insights into metabolisms of medicinal natural products.</title>
        <authorList>
            <person name="Kim T."/>
        </authorList>
    </citation>
    <scope>NUCLEOTIDE SEQUENCE [LARGE SCALE GENOMIC DNA]</scope>
    <source>
        <strain evidence="7">TK-2024</strain>
        <tissue evidence="7">Old leaves</tissue>
    </source>
</reference>
<evidence type="ECO:0000256" key="2">
    <source>
        <dbReference type="ARBA" id="ARBA00005581"/>
    </source>
</evidence>
<name>A0ABR2FDB8_9ROSI</name>
<evidence type="ECO:0000256" key="6">
    <source>
        <dbReference type="SAM" id="MobiDB-lite"/>
    </source>
</evidence>
<organism evidence="7 8">
    <name type="scientific">Hibiscus sabdariffa</name>
    <name type="common">roselle</name>
    <dbReference type="NCBI Taxonomy" id="183260"/>
    <lineage>
        <taxon>Eukaryota</taxon>
        <taxon>Viridiplantae</taxon>
        <taxon>Streptophyta</taxon>
        <taxon>Embryophyta</taxon>
        <taxon>Tracheophyta</taxon>
        <taxon>Spermatophyta</taxon>
        <taxon>Magnoliopsida</taxon>
        <taxon>eudicotyledons</taxon>
        <taxon>Gunneridae</taxon>
        <taxon>Pentapetalae</taxon>
        <taxon>rosids</taxon>
        <taxon>malvids</taxon>
        <taxon>Malvales</taxon>
        <taxon>Malvaceae</taxon>
        <taxon>Malvoideae</taxon>
        <taxon>Hibiscus</taxon>
    </lineage>
</organism>
<proteinExistence type="inferred from homology"/>
<evidence type="ECO:0008006" key="9">
    <source>
        <dbReference type="Google" id="ProtNLM"/>
    </source>
</evidence>
<evidence type="ECO:0000256" key="5">
    <source>
        <dbReference type="ARBA" id="ARBA00022729"/>
    </source>
</evidence>
<feature type="region of interest" description="Disordered" evidence="6">
    <location>
        <begin position="235"/>
        <end position="257"/>
    </location>
</feature>
<evidence type="ECO:0000313" key="7">
    <source>
        <dbReference type="EMBL" id="KAK8578781.1"/>
    </source>
</evidence>
<evidence type="ECO:0000256" key="3">
    <source>
        <dbReference type="ARBA" id="ARBA00022471"/>
    </source>
</evidence>
<keyword evidence="4" id="KW-0964">Secreted</keyword>
<gene>
    <name evidence="7" type="ORF">V6N12_069125</name>
</gene>
<keyword evidence="5" id="KW-0732">Signal</keyword>
<dbReference type="Proteomes" id="UP001472677">
    <property type="component" value="Unassembled WGS sequence"/>
</dbReference>
<comment type="subcellular location">
    <subcellularLocation>
        <location evidence="1">Secreted</location>
    </subcellularLocation>
</comment>
<dbReference type="EMBL" id="JBBPBM010000006">
    <property type="protein sequence ID" value="KAK8578781.1"/>
    <property type="molecule type" value="Genomic_DNA"/>
</dbReference>
<keyword evidence="8" id="KW-1185">Reference proteome</keyword>
<dbReference type="Pfam" id="PF05938">
    <property type="entry name" value="Self-incomp_S1"/>
    <property type="match status" value="1"/>
</dbReference>
<comment type="caution">
    <text evidence="7">The sequence shown here is derived from an EMBL/GenBank/DDBJ whole genome shotgun (WGS) entry which is preliminary data.</text>
</comment>
<evidence type="ECO:0000313" key="8">
    <source>
        <dbReference type="Proteomes" id="UP001472677"/>
    </source>
</evidence>
<sequence length="257" mass="29024">MSRPQLGSGPARNWARLSVESQAHSAYSSELLGVGLTREWACSNLGRSRPGELLGSYMGSGKRGVVGGRGMEEVGSVGERESWGEEAVRIAGGGVLCEAKCRKPEELPLHEIHVKNDMYHEVPIRCFRYDLTDNYLGTKLLQPGEETRFTFRYSLTPETIYYCTTTNGSFVAYRESYDCAQNKVNLCEWRIRENYVELYSLNLGSWVPFHYEPVKSPGCYKDVCLRFPRGYPSHKAPCQKESPHPSSMLPFNDQSRS</sequence>